<dbReference type="EMBL" id="DQ991939">
    <property type="protein sequence ID" value="ABJ55902.1"/>
    <property type="molecule type" value="Genomic_DNA"/>
</dbReference>
<dbReference type="AlphaFoldDB" id="E6Y1G5"/>
<name>E6Y1G5_9GAST</name>
<organism evidence="2">
    <name type="scientific">Thuridilla gracilis</name>
    <dbReference type="NCBI Taxonomy" id="483958"/>
    <lineage>
        <taxon>Eukaryota</taxon>
        <taxon>Metazoa</taxon>
        <taxon>Spiralia</taxon>
        <taxon>Lophotrochozoa</taxon>
        <taxon>Mollusca</taxon>
        <taxon>Gastropoda</taxon>
        <taxon>Heterobranchia</taxon>
        <taxon>Euthyneura</taxon>
        <taxon>Panpulmonata</taxon>
        <taxon>Sacoglossa</taxon>
        <taxon>Placobranchoidea</taxon>
        <taxon>Plakobranchidae</taxon>
        <taxon>Thuridilla</taxon>
    </lineage>
</organism>
<keyword evidence="1" id="KW-0472">Membrane</keyword>
<evidence type="ECO:0000313" key="2">
    <source>
        <dbReference type="EMBL" id="ABJ55902.1"/>
    </source>
</evidence>
<sequence length="52" mass="5933">MPQLSPMMGILVFLLTNLTFFILMLSIQPTLNISSSFNEEECEKSKAFRSFS</sequence>
<keyword evidence="2" id="KW-0496">Mitochondrion</keyword>
<keyword evidence="1" id="KW-0812">Transmembrane</keyword>
<reference evidence="2" key="1">
    <citation type="journal article" date="2011" name="Mar. Genomics">
        <title>Crawling through time: Transition of snails to slugs dating back to the Paleozoic, based on mitochondrial phylogenomics.</title>
        <authorList>
            <person name="Medina M."/>
            <person name="Lal S."/>
            <person name="Valles Y."/>
            <person name="Takaoka T.L."/>
            <person name="Dayrat B.A."/>
            <person name="Boore J.L."/>
            <person name="Gosliner T."/>
        </authorList>
    </citation>
    <scope>NUCLEOTIDE SEQUENCE</scope>
</reference>
<feature type="transmembrane region" description="Helical" evidence="1">
    <location>
        <begin position="6"/>
        <end position="27"/>
    </location>
</feature>
<evidence type="ECO:0000256" key="1">
    <source>
        <dbReference type="SAM" id="Phobius"/>
    </source>
</evidence>
<keyword evidence="1" id="KW-1133">Transmembrane helix</keyword>
<gene>
    <name evidence="2" type="primary">ATP8</name>
</gene>
<geneLocation type="mitochondrion" evidence="2"/>
<accession>E6Y1G5</accession>
<protein>
    <submittedName>
        <fullName evidence="2">ATP synthase F0 subunit 8</fullName>
    </submittedName>
</protein>
<proteinExistence type="predicted"/>